<proteinExistence type="predicted"/>
<reference evidence="1 2" key="1">
    <citation type="submission" date="2018-08" db="EMBL/GenBank/DDBJ databases">
        <title>Bacillus chawlae sp. nov., Bacillus glennii sp. nov., and Bacillus saganii sp. nov. Isolated from the Vehicle Assembly Building at Kennedy Space Center where the Viking Spacecraft were Assembled.</title>
        <authorList>
            <person name="Seuylemezian A."/>
            <person name="Vaishampayan P."/>
        </authorList>
    </citation>
    <scope>NUCLEOTIDE SEQUENCE [LARGE SCALE GENOMIC DNA]</scope>
    <source>
        <strain evidence="1 2">V44-8</strain>
    </source>
</reference>
<comment type="caution">
    <text evidence="1">The sequence shown here is derived from an EMBL/GenBank/DDBJ whole genome shotgun (WGS) entry which is preliminary data.</text>
</comment>
<evidence type="ECO:0000313" key="1">
    <source>
        <dbReference type="EMBL" id="RFU65301.1"/>
    </source>
</evidence>
<evidence type="ECO:0008006" key="3">
    <source>
        <dbReference type="Google" id="ProtNLM"/>
    </source>
</evidence>
<dbReference type="EMBL" id="QVTD01000003">
    <property type="protein sequence ID" value="RFU65301.1"/>
    <property type="molecule type" value="Genomic_DNA"/>
</dbReference>
<gene>
    <name evidence="1" type="ORF">D0466_05215</name>
</gene>
<dbReference type="AlphaFoldDB" id="A0A372LG77"/>
<protein>
    <recommendedName>
        <fullName evidence="3">Protein kinase domain-containing protein</fullName>
    </recommendedName>
</protein>
<organism evidence="1 2">
    <name type="scientific">Peribacillus glennii</name>
    <dbReference type="NCBI Taxonomy" id="2303991"/>
    <lineage>
        <taxon>Bacteria</taxon>
        <taxon>Bacillati</taxon>
        <taxon>Bacillota</taxon>
        <taxon>Bacilli</taxon>
        <taxon>Bacillales</taxon>
        <taxon>Bacillaceae</taxon>
        <taxon>Peribacillus</taxon>
    </lineage>
</organism>
<sequence>MKLAQSVLSLPYEMIGHGFNRIVYNLANGYVLKIALSDIGLLSNYREFELFHNSDLNIRQYLCPVLEAGEGWVVMQKIDRKVPMRMRNVRSLSDLTMKFLMNRIVPVDLRLGNVAFTHDHQMVVIDYGLFIKV</sequence>
<keyword evidence="2" id="KW-1185">Reference proteome</keyword>
<dbReference type="Proteomes" id="UP000262939">
    <property type="component" value="Unassembled WGS sequence"/>
</dbReference>
<evidence type="ECO:0000313" key="2">
    <source>
        <dbReference type="Proteomes" id="UP000262939"/>
    </source>
</evidence>
<name>A0A372LG77_9BACI</name>
<accession>A0A372LG77</accession>